<dbReference type="Gene3D" id="1.10.340.30">
    <property type="entry name" value="Hypothetical protein, domain 2"/>
    <property type="match status" value="1"/>
</dbReference>
<reference evidence="7 8" key="1">
    <citation type="submission" date="2017-07" db="EMBL/GenBank/DDBJ databases">
        <title>Elstera cyanobacteriorum sp. nov., a novel bacterium isolated from cyanobacterial aggregates in a eutrophic lake.</title>
        <authorList>
            <person name="Cai H."/>
        </authorList>
    </citation>
    <scope>NUCLEOTIDE SEQUENCE [LARGE SCALE GENOMIC DNA]</scope>
    <source>
        <strain evidence="7 8">TH019</strain>
    </source>
</reference>
<dbReference type="GO" id="GO:0005737">
    <property type="term" value="C:cytoplasm"/>
    <property type="evidence" value="ECO:0007669"/>
    <property type="project" value="TreeGrafter"/>
</dbReference>
<evidence type="ECO:0000256" key="3">
    <source>
        <dbReference type="ARBA" id="ARBA00012000"/>
    </source>
</evidence>
<dbReference type="SUPFAM" id="SSF48150">
    <property type="entry name" value="DNA-glycosylase"/>
    <property type="match status" value="1"/>
</dbReference>
<feature type="domain" description="HhH-GPD" evidence="6">
    <location>
        <begin position="53"/>
        <end position="205"/>
    </location>
</feature>
<dbReference type="OrthoDB" id="9811249at2"/>
<keyword evidence="5" id="KW-0234">DNA repair</keyword>
<dbReference type="GO" id="GO:0006307">
    <property type="term" value="P:DNA alkylation repair"/>
    <property type="evidence" value="ECO:0007669"/>
    <property type="project" value="TreeGrafter"/>
</dbReference>
<dbReference type="PANTHER" id="PTHR43003">
    <property type="entry name" value="DNA-3-METHYLADENINE GLYCOSYLASE"/>
    <property type="match status" value="1"/>
</dbReference>
<organism evidence="7 8">
    <name type="scientific">Elstera cyanobacteriorum</name>
    <dbReference type="NCBI Taxonomy" id="2022747"/>
    <lineage>
        <taxon>Bacteria</taxon>
        <taxon>Pseudomonadati</taxon>
        <taxon>Pseudomonadota</taxon>
        <taxon>Alphaproteobacteria</taxon>
        <taxon>Rhodospirillales</taxon>
        <taxon>Rhodospirillaceae</taxon>
        <taxon>Elstera</taxon>
    </lineage>
</organism>
<evidence type="ECO:0000256" key="4">
    <source>
        <dbReference type="ARBA" id="ARBA00022763"/>
    </source>
</evidence>
<comment type="similarity">
    <text evidence="2">Belongs to the alkylbase DNA glycosidase AlkA family.</text>
</comment>
<dbReference type="GO" id="GO:0032131">
    <property type="term" value="F:alkylated DNA binding"/>
    <property type="evidence" value="ECO:0007669"/>
    <property type="project" value="TreeGrafter"/>
</dbReference>
<sequence>MLPDRLKTDADLVAALDYLAGRDADIAREYARIGAPTLRRWQPGFETLLDIILGQQLSVTAARTIRDRMKTLVGEMVPDKVLATDDDALRACGLSAAKIRYAKILATEIAEGRVRLDDLDGMDDDAALAHLTAVKGIGAWTAEVYLLFAHGRPDLWPADDIAVMEAFRHLRGLPERPTGKARRVAGEPLAPMRGAAAHFLWHLYRNRTDRDAVVIEEQAG</sequence>
<protein>
    <recommendedName>
        <fullName evidence="3">DNA-3-methyladenine glycosylase II</fullName>
        <ecNumber evidence="3">3.2.2.21</ecNumber>
    </recommendedName>
</protein>
<evidence type="ECO:0000313" key="7">
    <source>
        <dbReference type="EMBL" id="OYQ19306.1"/>
    </source>
</evidence>
<keyword evidence="8" id="KW-1185">Reference proteome</keyword>
<comment type="caution">
    <text evidence="7">The sequence shown here is derived from an EMBL/GenBank/DDBJ whole genome shotgun (WGS) entry which is preliminary data.</text>
</comment>
<dbReference type="RefSeq" id="WP_094408410.1">
    <property type="nucleotide sequence ID" value="NZ_BMJZ01000004.1"/>
</dbReference>
<dbReference type="Pfam" id="PF00730">
    <property type="entry name" value="HhH-GPD"/>
    <property type="match status" value="1"/>
</dbReference>
<evidence type="ECO:0000313" key="8">
    <source>
        <dbReference type="Proteomes" id="UP000216361"/>
    </source>
</evidence>
<accession>A0A255XQN0</accession>
<dbReference type="InterPro" id="IPR011257">
    <property type="entry name" value="DNA_glycosylase"/>
</dbReference>
<dbReference type="GO" id="GO:0032993">
    <property type="term" value="C:protein-DNA complex"/>
    <property type="evidence" value="ECO:0007669"/>
    <property type="project" value="TreeGrafter"/>
</dbReference>
<dbReference type="InterPro" id="IPR051912">
    <property type="entry name" value="Alkylbase_DNA_Glycosylase/TA"/>
</dbReference>
<dbReference type="Proteomes" id="UP000216361">
    <property type="component" value="Unassembled WGS sequence"/>
</dbReference>
<keyword evidence="4" id="KW-0227">DNA damage</keyword>
<evidence type="ECO:0000256" key="1">
    <source>
        <dbReference type="ARBA" id="ARBA00000086"/>
    </source>
</evidence>
<name>A0A255XQN0_9PROT</name>
<dbReference type="GO" id="GO:0006285">
    <property type="term" value="P:base-excision repair, AP site formation"/>
    <property type="evidence" value="ECO:0007669"/>
    <property type="project" value="TreeGrafter"/>
</dbReference>
<dbReference type="AlphaFoldDB" id="A0A255XQN0"/>
<evidence type="ECO:0000256" key="2">
    <source>
        <dbReference type="ARBA" id="ARBA00010817"/>
    </source>
</evidence>
<dbReference type="GO" id="GO:0008725">
    <property type="term" value="F:DNA-3-methyladenine glycosylase activity"/>
    <property type="evidence" value="ECO:0007669"/>
    <property type="project" value="TreeGrafter"/>
</dbReference>
<dbReference type="CDD" id="cd00056">
    <property type="entry name" value="ENDO3c"/>
    <property type="match status" value="1"/>
</dbReference>
<dbReference type="InterPro" id="IPR003265">
    <property type="entry name" value="HhH-GPD_domain"/>
</dbReference>
<dbReference type="GO" id="GO:0043916">
    <property type="term" value="F:DNA-7-methylguanine glycosylase activity"/>
    <property type="evidence" value="ECO:0007669"/>
    <property type="project" value="TreeGrafter"/>
</dbReference>
<gene>
    <name evidence="7" type="ORF">CHR90_07675</name>
</gene>
<dbReference type="EC" id="3.2.2.21" evidence="3"/>
<dbReference type="EMBL" id="NOXS01000031">
    <property type="protein sequence ID" value="OYQ19306.1"/>
    <property type="molecule type" value="Genomic_DNA"/>
</dbReference>
<evidence type="ECO:0000259" key="6">
    <source>
        <dbReference type="SMART" id="SM00478"/>
    </source>
</evidence>
<proteinExistence type="inferred from homology"/>
<dbReference type="Gene3D" id="1.10.1670.40">
    <property type="match status" value="1"/>
</dbReference>
<evidence type="ECO:0000256" key="5">
    <source>
        <dbReference type="ARBA" id="ARBA00023204"/>
    </source>
</evidence>
<dbReference type="SMART" id="SM00478">
    <property type="entry name" value="ENDO3c"/>
    <property type="match status" value="1"/>
</dbReference>
<dbReference type="FunFam" id="1.10.340.30:FF:000004">
    <property type="entry name" value="DNA-3-methyladenine glycosylase II"/>
    <property type="match status" value="1"/>
</dbReference>
<comment type="catalytic activity">
    <reaction evidence="1">
        <text>Hydrolysis of alkylated DNA, releasing 3-methyladenine, 3-methylguanine, 7-methylguanine and 7-methyladenine.</text>
        <dbReference type="EC" id="3.2.2.21"/>
    </reaction>
</comment>
<dbReference type="PANTHER" id="PTHR43003:SF5">
    <property type="entry name" value="DNA-3-METHYLADENINE GLYCOSYLASE"/>
    <property type="match status" value="1"/>
</dbReference>